<proteinExistence type="predicted"/>
<reference evidence="1 3" key="2">
    <citation type="submission" date="2019-05" db="EMBL/GenBank/DDBJ databases">
        <authorList>
            <consortium name="NARMS: The National Antimicrobial Resistance Monitoring System"/>
        </authorList>
    </citation>
    <scope>NUCLEOTIDE SEQUENCE [LARGE SCALE GENOMIC DNA]</scope>
    <source>
        <strain evidence="1 3">CVM N18EC122</strain>
    </source>
</reference>
<organism evidence="2">
    <name type="scientific">Escherichia coli</name>
    <dbReference type="NCBI Taxonomy" id="562"/>
    <lineage>
        <taxon>Bacteria</taxon>
        <taxon>Pseudomonadati</taxon>
        <taxon>Pseudomonadota</taxon>
        <taxon>Gammaproteobacteria</taxon>
        <taxon>Enterobacterales</taxon>
        <taxon>Enterobacteriaceae</taxon>
        <taxon>Escherichia</taxon>
    </lineage>
</organism>
<sequence length="66" mass="7406">MSDTGCLEIQGASLHDEEIIISLFSAPAWRITSQGNNTTYSVMSSRRKYYMLYLQEVVLCGGEEDP</sequence>
<evidence type="ECO:0000313" key="3">
    <source>
        <dbReference type="Proteomes" id="UP000532204"/>
    </source>
</evidence>
<evidence type="ECO:0000313" key="2">
    <source>
        <dbReference type="EMBL" id="HAH7771802.1"/>
    </source>
</evidence>
<gene>
    <name evidence="1" type="ORF">E6D34_27665</name>
    <name evidence="2" type="ORF">HIE29_005381</name>
</gene>
<dbReference type="Proteomes" id="UP000532204">
    <property type="component" value="Unassembled WGS sequence"/>
</dbReference>
<accession>A0A2T8J458</accession>
<dbReference type="EMBL" id="AASEBA010000155">
    <property type="protein sequence ID" value="EFC9752898.1"/>
    <property type="molecule type" value="Genomic_DNA"/>
</dbReference>
<reference evidence="2" key="1">
    <citation type="journal article" date="2018" name="Genome Biol.">
        <title>SKESA: strategic k-mer extension for scrupulous assemblies.</title>
        <authorList>
            <person name="Souvorov A."/>
            <person name="Agarwala R."/>
            <person name="Lipman D.J."/>
        </authorList>
    </citation>
    <scope>NUCLEOTIDE SEQUENCE [LARGE SCALE GENOMIC DNA]</scope>
    <source>
        <strain evidence="2">C0382</strain>
    </source>
</reference>
<reference evidence="2" key="3">
    <citation type="submission" date="2020-01" db="EMBL/GenBank/DDBJ databases">
        <authorList>
            <consortium name="NCBI Pathogen Detection Project"/>
        </authorList>
    </citation>
    <scope>NUCLEOTIDE SEQUENCE</scope>
    <source>
        <strain evidence="2">C0382</strain>
    </source>
</reference>
<dbReference type="AlphaFoldDB" id="A0A2T8J458"/>
<protein>
    <submittedName>
        <fullName evidence="2">Uncharacterized protein</fullName>
    </submittedName>
</protein>
<comment type="caution">
    <text evidence="2">The sequence shown here is derived from an EMBL/GenBank/DDBJ whole genome shotgun (WGS) entry which is preliminary data.</text>
</comment>
<dbReference type="Proteomes" id="UP000843571">
    <property type="component" value="Unassembled WGS sequence"/>
</dbReference>
<name>A0A2T8J458_ECOLX</name>
<evidence type="ECO:0000313" key="1">
    <source>
        <dbReference type="EMBL" id="EFC9752898.1"/>
    </source>
</evidence>
<dbReference type="EMBL" id="DABCJL010000029">
    <property type="protein sequence ID" value="HAH7771802.1"/>
    <property type="molecule type" value="Genomic_DNA"/>
</dbReference>